<comment type="caution">
    <text evidence="1">The sequence shown here is derived from an EMBL/GenBank/DDBJ whole genome shotgun (WGS) entry which is preliminary data.</text>
</comment>
<dbReference type="SUPFAM" id="SSF56112">
    <property type="entry name" value="Protein kinase-like (PK-like)"/>
    <property type="match status" value="1"/>
</dbReference>
<organism evidence="1 2">
    <name type="scientific">Nostoc favosum CHAB5714</name>
    <dbReference type="NCBI Taxonomy" id="2780399"/>
    <lineage>
        <taxon>Bacteria</taxon>
        <taxon>Bacillati</taxon>
        <taxon>Cyanobacteriota</taxon>
        <taxon>Cyanophyceae</taxon>
        <taxon>Nostocales</taxon>
        <taxon>Nostocaceae</taxon>
        <taxon>Nostoc</taxon>
        <taxon>Nostoc favosum</taxon>
    </lineage>
</organism>
<evidence type="ECO:0000313" key="2">
    <source>
        <dbReference type="Proteomes" id="UP001199525"/>
    </source>
</evidence>
<dbReference type="RefSeq" id="WP_229485084.1">
    <property type="nucleotide sequence ID" value="NZ_JAIVFQ010000015.1"/>
</dbReference>
<dbReference type="EMBL" id="JAIVFQ010000015">
    <property type="protein sequence ID" value="MCC5600103.1"/>
    <property type="molecule type" value="Genomic_DNA"/>
</dbReference>
<reference evidence="1 2" key="1">
    <citation type="journal article" date="2021" name="Microorganisms">
        <title>Genome Evolution of Filamentous Cyanobacterium Nostoc Species: From Facultative Symbiosis to Free Living.</title>
        <authorList>
            <person name="Huo D."/>
            <person name="Li H."/>
            <person name="Cai F."/>
            <person name="Guo X."/>
            <person name="Qiao Z."/>
            <person name="Wang W."/>
            <person name="Yu G."/>
            <person name="Li R."/>
        </authorList>
    </citation>
    <scope>NUCLEOTIDE SEQUENCE [LARGE SCALE GENOMIC DNA]</scope>
    <source>
        <strain evidence="1 2">CHAB 5714</strain>
    </source>
</reference>
<dbReference type="InterPro" id="IPR011009">
    <property type="entry name" value="Kinase-like_dom_sf"/>
</dbReference>
<dbReference type="Proteomes" id="UP001199525">
    <property type="component" value="Unassembled WGS sequence"/>
</dbReference>
<proteinExistence type="predicted"/>
<gene>
    <name evidence="1" type="ORF">LC586_12920</name>
</gene>
<keyword evidence="2" id="KW-1185">Reference proteome</keyword>
<protein>
    <submittedName>
        <fullName evidence="1">Uncharacterized protein</fullName>
    </submittedName>
</protein>
<evidence type="ECO:0000313" key="1">
    <source>
        <dbReference type="EMBL" id="MCC5600103.1"/>
    </source>
</evidence>
<name>A0ABS8I8H9_9NOSO</name>
<dbReference type="Gene3D" id="3.90.1200.10">
    <property type="match status" value="1"/>
</dbReference>
<sequence length="107" mass="12377">MFDFDQCGYGWRAFEIAKFLHVALRVKIDITVRNSFIKGYQAIRKLSEAELTSIPVFVKAAHIWVMGISTNVVGDVLPYGWFTDEWLDQRLAMLRSLDESDNFIKLC</sequence>
<accession>A0ABS8I8H9</accession>